<gene>
    <name evidence="2" type="ORF">M9458_024960</name>
</gene>
<dbReference type="AlphaFoldDB" id="A0ABD0PZR2"/>
<dbReference type="PANTHER" id="PTHR12271:SF133">
    <property type="entry name" value="POLY(A) RNA POLYMERASE, MITOCHONDRIAL"/>
    <property type="match status" value="1"/>
</dbReference>
<evidence type="ECO:0000313" key="3">
    <source>
        <dbReference type="Proteomes" id="UP001529510"/>
    </source>
</evidence>
<proteinExistence type="predicted"/>
<evidence type="ECO:0000313" key="2">
    <source>
        <dbReference type="EMBL" id="KAL0179518.1"/>
    </source>
</evidence>
<reference evidence="2 3" key="1">
    <citation type="submission" date="2024-05" db="EMBL/GenBank/DDBJ databases">
        <title>Genome sequencing and assembly of Indian major carp, Cirrhinus mrigala (Hamilton, 1822).</title>
        <authorList>
            <person name="Mohindra V."/>
            <person name="Chowdhury L.M."/>
            <person name="Lal K."/>
            <person name="Jena J.K."/>
        </authorList>
    </citation>
    <scope>NUCLEOTIDE SEQUENCE [LARGE SCALE GENOMIC DNA]</scope>
    <source>
        <strain evidence="2">CM1030</strain>
        <tissue evidence="2">Blood</tissue>
    </source>
</reference>
<feature type="non-terminal residue" evidence="2">
    <location>
        <position position="63"/>
    </location>
</feature>
<keyword evidence="1" id="KW-1133">Transmembrane helix</keyword>
<comment type="caution">
    <text evidence="2">The sequence shown here is derived from an EMBL/GenBank/DDBJ whole genome shotgun (WGS) entry which is preliminary data.</text>
</comment>
<dbReference type="PANTHER" id="PTHR12271">
    <property type="entry name" value="POLY A POLYMERASE CID PAP -RELATED"/>
    <property type="match status" value="1"/>
</dbReference>
<name>A0ABD0PZR2_CIRMR</name>
<feature type="transmembrane region" description="Helical" evidence="1">
    <location>
        <begin position="20"/>
        <end position="45"/>
    </location>
</feature>
<protein>
    <submittedName>
        <fullName evidence="2">Uncharacterized protein</fullName>
    </submittedName>
</protein>
<dbReference type="Gene3D" id="1.10.1410.10">
    <property type="match status" value="1"/>
</dbReference>
<keyword evidence="1" id="KW-0472">Membrane</keyword>
<keyword evidence="1" id="KW-0812">Transmembrane</keyword>
<dbReference type="EMBL" id="JAMKFB020000012">
    <property type="protein sequence ID" value="KAL0179518.1"/>
    <property type="molecule type" value="Genomic_DNA"/>
</dbReference>
<accession>A0ABD0PZR2</accession>
<evidence type="ECO:0000256" key="1">
    <source>
        <dbReference type="SAM" id="Phobius"/>
    </source>
</evidence>
<dbReference type="Proteomes" id="UP001529510">
    <property type="component" value="Unassembled WGS sequence"/>
</dbReference>
<keyword evidence="3" id="KW-1185">Reference proteome</keyword>
<dbReference type="SUPFAM" id="SSF81631">
    <property type="entry name" value="PAP/OAS1 substrate-binding domain"/>
    <property type="match status" value="1"/>
</dbReference>
<organism evidence="2 3">
    <name type="scientific">Cirrhinus mrigala</name>
    <name type="common">Mrigala</name>
    <dbReference type="NCBI Taxonomy" id="683832"/>
    <lineage>
        <taxon>Eukaryota</taxon>
        <taxon>Metazoa</taxon>
        <taxon>Chordata</taxon>
        <taxon>Craniata</taxon>
        <taxon>Vertebrata</taxon>
        <taxon>Euteleostomi</taxon>
        <taxon>Actinopterygii</taxon>
        <taxon>Neopterygii</taxon>
        <taxon>Teleostei</taxon>
        <taxon>Ostariophysi</taxon>
        <taxon>Cypriniformes</taxon>
        <taxon>Cyprinidae</taxon>
        <taxon>Labeoninae</taxon>
        <taxon>Labeonini</taxon>
        <taxon>Cirrhinus</taxon>
    </lineage>
</organism>
<sequence length="63" mass="7256">SELLFLYGQLDPRVRHLVFSVRITSSIPGAWITNFSLTVMVVFFLQQRNPPILPTLDRLKELA</sequence>
<feature type="non-terminal residue" evidence="2">
    <location>
        <position position="1"/>
    </location>
</feature>